<sequence length="215" mass="23916">MGRNNRKDRPAAVASSGNTNTGKKAKPLAQQLKPTKPGEKSKRVSSEVTTRPWTVSQYEELSKEERDIVLDRVKKEIVEASVSYPVVQKYIVRGVNHVARLIAKRELRVVVFANNPDTGLFGHIPLLCRLHKVPICVLHLSSKAFGNVFQLPSLAVFGIKRLPKLPVPEEDTAEVTASEAIAKTSDSELSELEREKITSITEFFVHKASKKNHSL</sequence>
<feature type="compositionally biased region" description="Basic and acidic residues" evidence="1">
    <location>
        <begin position="1"/>
        <end position="10"/>
    </location>
</feature>
<dbReference type="SUPFAM" id="SSF55315">
    <property type="entry name" value="L30e-like"/>
    <property type="match status" value="1"/>
</dbReference>
<proteinExistence type="predicted"/>
<dbReference type="Gene3D" id="3.30.1330.30">
    <property type="match status" value="1"/>
</dbReference>
<evidence type="ECO:0000256" key="1">
    <source>
        <dbReference type="SAM" id="MobiDB-lite"/>
    </source>
</evidence>
<accession>A0A8K1FH73</accession>
<evidence type="ECO:0000313" key="4">
    <source>
        <dbReference type="Proteomes" id="UP000794436"/>
    </source>
</evidence>
<keyword evidence="4" id="KW-1185">Reference proteome</keyword>
<feature type="domain" description="Ribosomal protein eL8/eL30/eS12/Gadd45" evidence="2">
    <location>
        <begin position="87"/>
        <end position="153"/>
    </location>
</feature>
<gene>
    <name evidence="3" type="ORF">Poli38472_000776</name>
</gene>
<dbReference type="EMBL" id="SPLM01000108">
    <property type="protein sequence ID" value="TMW60734.1"/>
    <property type="molecule type" value="Genomic_DNA"/>
</dbReference>
<reference evidence="3" key="1">
    <citation type="submission" date="2019-03" db="EMBL/GenBank/DDBJ databases">
        <title>Long read genome sequence of the mycoparasitic Pythium oligandrum ATCC 38472 isolated from sugarbeet rhizosphere.</title>
        <authorList>
            <person name="Gaulin E."/>
        </authorList>
    </citation>
    <scope>NUCLEOTIDE SEQUENCE</scope>
    <source>
        <strain evidence="3">ATCC 38472_TT</strain>
    </source>
</reference>
<dbReference type="InterPro" id="IPR004038">
    <property type="entry name" value="Ribosomal_eL8/eL30/eS12/Gad45"/>
</dbReference>
<dbReference type="AlphaFoldDB" id="A0A8K1FH73"/>
<feature type="compositionally biased region" description="Basic and acidic residues" evidence="1">
    <location>
        <begin position="36"/>
        <end position="45"/>
    </location>
</feature>
<feature type="region of interest" description="Disordered" evidence="1">
    <location>
        <begin position="1"/>
        <end position="49"/>
    </location>
</feature>
<evidence type="ECO:0000259" key="2">
    <source>
        <dbReference type="Pfam" id="PF01248"/>
    </source>
</evidence>
<dbReference type="Pfam" id="PF01248">
    <property type="entry name" value="Ribosomal_L7Ae"/>
    <property type="match status" value="1"/>
</dbReference>
<comment type="caution">
    <text evidence="3">The sequence shown here is derived from an EMBL/GenBank/DDBJ whole genome shotgun (WGS) entry which is preliminary data.</text>
</comment>
<dbReference type="InterPro" id="IPR029064">
    <property type="entry name" value="Ribosomal_eL30-like_sf"/>
</dbReference>
<dbReference type="Proteomes" id="UP000794436">
    <property type="component" value="Unassembled WGS sequence"/>
</dbReference>
<evidence type="ECO:0000313" key="3">
    <source>
        <dbReference type="EMBL" id="TMW60734.1"/>
    </source>
</evidence>
<organism evidence="3 4">
    <name type="scientific">Pythium oligandrum</name>
    <name type="common">Mycoparasitic fungus</name>
    <dbReference type="NCBI Taxonomy" id="41045"/>
    <lineage>
        <taxon>Eukaryota</taxon>
        <taxon>Sar</taxon>
        <taxon>Stramenopiles</taxon>
        <taxon>Oomycota</taxon>
        <taxon>Peronosporomycetes</taxon>
        <taxon>Pythiales</taxon>
        <taxon>Pythiaceae</taxon>
        <taxon>Pythium</taxon>
    </lineage>
</organism>
<name>A0A8K1FH73_PYTOL</name>
<dbReference type="OrthoDB" id="20109at2759"/>
<protein>
    <recommendedName>
        <fullName evidence="2">Ribosomal protein eL8/eL30/eS12/Gadd45 domain-containing protein</fullName>
    </recommendedName>
</protein>